<keyword evidence="2" id="KW-1185">Reference proteome</keyword>
<protein>
    <submittedName>
        <fullName evidence="1">Uncharacterized protein</fullName>
    </submittedName>
</protein>
<name>A0ABW1NVT5_9ACTN</name>
<dbReference type="EMBL" id="JBHSRF010000113">
    <property type="protein sequence ID" value="MFC6087066.1"/>
    <property type="molecule type" value="Genomic_DNA"/>
</dbReference>
<sequence length="223" mass="24302">MSARTPDGRKLTVDGSPQPFTMGWSYMLWAYGDDGAFRLHTGAAGARELIARHLGEFDRFTVREVSWNGARLISHEDAESGGTTMLWIGPHHEIYTFVPGLNVPFEVFMGQLSVFDIRDAPEGVVLAPRLGSRVRLSSMLAFNTLDGVCSVQVNPVAEMPAPGGTGKRVRGGALWKVDETRADGRVLRSAIVVNDTTTTTLVARQADDPRFAAVVDSIKCRLN</sequence>
<evidence type="ECO:0000313" key="2">
    <source>
        <dbReference type="Proteomes" id="UP001596137"/>
    </source>
</evidence>
<reference evidence="2" key="1">
    <citation type="journal article" date="2019" name="Int. J. Syst. Evol. Microbiol.">
        <title>The Global Catalogue of Microorganisms (GCM) 10K type strain sequencing project: providing services to taxonomists for standard genome sequencing and annotation.</title>
        <authorList>
            <consortium name="The Broad Institute Genomics Platform"/>
            <consortium name="The Broad Institute Genome Sequencing Center for Infectious Disease"/>
            <person name="Wu L."/>
            <person name="Ma J."/>
        </authorList>
    </citation>
    <scope>NUCLEOTIDE SEQUENCE [LARGE SCALE GENOMIC DNA]</scope>
    <source>
        <strain evidence="2">JCM 30346</strain>
    </source>
</reference>
<dbReference type="RefSeq" id="WP_380762956.1">
    <property type="nucleotide sequence ID" value="NZ_JBHSRF010000113.1"/>
</dbReference>
<evidence type="ECO:0000313" key="1">
    <source>
        <dbReference type="EMBL" id="MFC6087066.1"/>
    </source>
</evidence>
<proteinExistence type="predicted"/>
<organism evidence="1 2">
    <name type="scientific">Sphaerisporangium aureirubrum</name>
    <dbReference type="NCBI Taxonomy" id="1544736"/>
    <lineage>
        <taxon>Bacteria</taxon>
        <taxon>Bacillati</taxon>
        <taxon>Actinomycetota</taxon>
        <taxon>Actinomycetes</taxon>
        <taxon>Streptosporangiales</taxon>
        <taxon>Streptosporangiaceae</taxon>
        <taxon>Sphaerisporangium</taxon>
    </lineage>
</organism>
<accession>A0ABW1NVT5</accession>
<gene>
    <name evidence="1" type="ORF">ACFP1K_38290</name>
</gene>
<comment type="caution">
    <text evidence="1">The sequence shown here is derived from an EMBL/GenBank/DDBJ whole genome shotgun (WGS) entry which is preliminary data.</text>
</comment>
<dbReference type="Proteomes" id="UP001596137">
    <property type="component" value="Unassembled WGS sequence"/>
</dbReference>